<evidence type="ECO:0000256" key="1">
    <source>
        <dbReference type="ARBA" id="ARBA00022801"/>
    </source>
</evidence>
<dbReference type="Pfam" id="PF20434">
    <property type="entry name" value="BD-FAE"/>
    <property type="match status" value="1"/>
</dbReference>
<keyword evidence="5" id="KW-1185">Reference proteome</keyword>
<evidence type="ECO:0000313" key="5">
    <source>
        <dbReference type="Proteomes" id="UP000000268"/>
    </source>
</evidence>
<dbReference type="InterPro" id="IPR029058">
    <property type="entry name" value="AB_hydrolase_fold"/>
</dbReference>
<dbReference type="eggNOG" id="COG0657">
    <property type="taxonomic scope" value="Bacteria"/>
</dbReference>
<dbReference type="PANTHER" id="PTHR48081">
    <property type="entry name" value="AB HYDROLASE SUPERFAMILY PROTEIN C4A8.06C"/>
    <property type="match status" value="1"/>
</dbReference>
<keyword evidence="2" id="KW-1133">Transmembrane helix</keyword>
<accession>B0C680</accession>
<dbReference type="EMBL" id="CP000828">
    <property type="protein sequence ID" value="ABW25174.1"/>
    <property type="molecule type" value="Genomic_DNA"/>
</dbReference>
<evidence type="ECO:0000259" key="3">
    <source>
        <dbReference type="Pfam" id="PF20434"/>
    </source>
</evidence>
<gene>
    <name evidence="4" type="ordered locus">AM1_0086</name>
</gene>
<feature type="transmembrane region" description="Helical" evidence="2">
    <location>
        <begin position="64"/>
        <end position="83"/>
    </location>
</feature>
<organism evidence="4 5">
    <name type="scientific">Acaryochloris marina (strain MBIC 11017)</name>
    <dbReference type="NCBI Taxonomy" id="329726"/>
    <lineage>
        <taxon>Bacteria</taxon>
        <taxon>Bacillati</taxon>
        <taxon>Cyanobacteriota</taxon>
        <taxon>Cyanophyceae</taxon>
        <taxon>Acaryochloridales</taxon>
        <taxon>Acaryochloridaceae</taxon>
        <taxon>Acaryochloris</taxon>
    </lineage>
</organism>
<reference evidence="4 5" key="1">
    <citation type="journal article" date="2008" name="Proc. Natl. Acad. Sci. U.S.A.">
        <title>Niche adaptation and genome expansion in the chlorophyll d-producing cyanobacterium Acaryochloris marina.</title>
        <authorList>
            <person name="Swingley W.D."/>
            <person name="Chen M."/>
            <person name="Cheung P.C."/>
            <person name="Conrad A.L."/>
            <person name="Dejesa L.C."/>
            <person name="Hao J."/>
            <person name="Honchak B.M."/>
            <person name="Karbach L.E."/>
            <person name="Kurdoglu A."/>
            <person name="Lahiri S."/>
            <person name="Mastrian S.D."/>
            <person name="Miyashita H."/>
            <person name="Page L."/>
            <person name="Ramakrishna P."/>
            <person name="Satoh S."/>
            <person name="Sattley W.M."/>
            <person name="Shimada Y."/>
            <person name="Taylor H.L."/>
            <person name="Tomo T."/>
            <person name="Tsuchiya T."/>
            <person name="Wang Z.T."/>
            <person name="Raymond J."/>
            <person name="Mimuro M."/>
            <person name="Blankenship R.E."/>
            <person name="Touchman J.W."/>
        </authorList>
    </citation>
    <scope>NUCLEOTIDE SEQUENCE [LARGE SCALE GENOMIC DNA]</scope>
    <source>
        <strain evidence="5">MBIC 11017</strain>
    </source>
</reference>
<dbReference type="Gene3D" id="3.40.50.1820">
    <property type="entry name" value="alpha/beta hydrolase"/>
    <property type="match status" value="1"/>
</dbReference>
<dbReference type="OrthoDB" id="24847at2"/>
<sequence length="391" mass="43481">MFYRLLQLLIGIGLFLSLWIVVPAPTFSLLPLGVGAPEISPALMVLNAIALLLTLFYHSRKTAFRIMMVGGLLGLVLSSLPLIQLPRAIQQANGAMQTNLGKDYLAKLSPAQQAQLRPHPFSLLDFIRQIPLGDIRQDLGIPFAQPDGQTLKLNLYRPPQPGLYPGIVVIYGGAWRTGSPNSNSQFSQYLAARGYVVWAISYRHAPHYKFPAQLEDVQTALTFIKDHALDYETDPNRVALLGRSAGGHLATLAAFKNSDLPIRAVVSYYSPVELAKSYYDPPFPDPIDVKSVLRSFIGGDPKQFPEKYRQASPIHAVKPNLPPTLLVYGAQDHLVEVKYGRKMLKKLQSEKNIVVMLDIPWAEHAFDAVFSGVSNQFALYYTERFLAWALL</sequence>
<protein>
    <submittedName>
        <fullName evidence="4">Esterase/lipase/thioesterase, putative</fullName>
    </submittedName>
</protein>
<dbReference type="HOGENOM" id="CLU_057840_0_0_3"/>
<dbReference type="InterPro" id="IPR049492">
    <property type="entry name" value="BD-FAE-like_dom"/>
</dbReference>
<name>B0C680_ACAM1</name>
<dbReference type="InterPro" id="IPR050300">
    <property type="entry name" value="GDXG_lipolytic_enzyme"/>
</dbReference>
<dbReference type="RefSeq" id="WP_012160794.1">
    <property type="nucleotide sequence ID" value="NC_009925.1"/>
</dbReference>
<feature type="domain" description="BD-FAE-like" evidence="3">
    <location>
        <begin position="153"/>
        <end position="347"/>
    </location>
</feature>
<keyword evidence="2" id="KW-0812">Transmembrane</keyword>
<dbReference type="AlphaFoldDB" id="B0C680"/>
<keyword evidence="2" id="KW-0472">Membrane</keyword>
<dbReference type="SUPFAM" id="SSF53474">
    <property type="entry name" value="alpha/beta-Hydrolases"/>
    <property type="match status" value="1"/>
</dbReference>
<evidence type="ECO:0000313" key="4">
    <source>
        <dbReference type="EMBL" id="ABW25174.1"/>
    </source>
</evidence>
<dbReference type="KEGG" id="amr:AM1_0086"/>
<dbReference type="Proteomes" id="UP000000268">
    <property type="component" value="Chromosome"/>
</dbReference>
<dbReference type="STRING" id="329726.AM1_0086"/>
<proteinExistence type="predicted"/>
<evidence type="ECO:0000256" key="2">
    <source>
        <dbReference type="SAM" id="Phobius"/>
    </source>
</evidence>
<dbReference type="GO" id="GO:0016787">
    <property type="term" value="F:hydrolase activity"/>
    <property type="evidence" value="ECO:0007669"/>
    <property type="project" value="UniProtKB-KW"/>
</dbReference>
<feature type="transmembrane region" description="Helical" evidence="2">
    <location>
        <begin position="39"/>
        <end position="57"/>
    </location>
</feature>
<keyword evidence="1" id="KW-0378">Hydrolase</keyword>